<dbReference type="Proteomes" id="UP001190700">
    <property type="component" value="Unassembled WGS sequence"/>
</dbReference>
<evidence type="ECO:0000256" key="1">
    <source>
        <dbReference type="SAM" id="MobiDB-lite"/>
    </source>
</evidence>
<dbReference type="EMBL" id="LGRX02025112">
    <property type="protein sequence ID" value="KAK3252875.1"/>
    <property type="molecule type" value="Genomic_DNA"/>
</dbReference>
<keyword evidence="2" id="KW-1133">Transmembrane helix</keyword>
<reference evidence="3 4" key="1">
    <citation type="journal article" date="2015" name="Genome Biol. Evol.">
        <title>Comparative Genomics of a Bacterivorous Green Alga Reveals Evolutionary Causalities and Consequences of Phago-Mixotrophic Mode of Nutrition.</title>
        <authorList>
            <person name="Burns J.A."/>
            <person name="Paasch A."/>
            <person name="Narechania A."/>
            <person name="Kim E."/>
        </authorList>
    </citation>
    <scope>NUCLEOTIDE SEQUENCE [LARGE SCALE GENOMIC DNA]</scope>
    <source>
        <strain evidence="3 4">PLY_AMNH</strain>
    </source>
</reference>
<keyword evidence="2" id="KW-0472">Membrane</keyword>
<feature type="region of interest" description="Disordered" evidence="1">
    <location>
        <begin position="118"/>
        <end position="146"/>
    </location>
</feature>
<keyword evidence="4" id="KW-1185">Reference proteome</keyword>
<comment type="caution">
    <text evidence="3">The sequence shown here is derived from an EMBL/GenBank/DDBJ whole genome shotgun (WGS) entry which is preliminary data.</text>
</comment>
<evidence type="ECO:0000256" key="2">
    <source>
        <dbReference type="SAM" id="Phobius"/>
    </source>
</evidence>
<evidence type="ECO:0000313" key="4">
    <source>
        <dbReference type="Proteomes" id="UP001190700"/>
    </source>
</evidence>
<feature type="compositionally biased region" description="Polar residues" evidence="1">
    <location>
        <begin position="118"/>
        <end position="140"/>
    </location>
</feature>
<keyword evidence="2" id="KW-0812">Transmembrane</keyword>
<name>A0AAE0CEW6_9CHLO</name>
<proteinExistence type="predicted"/>
<accession>A0AAE0CEW6</accession>
<protein>
    <submittedName>
        <fullName evidence="3">Uncharacterized protein</fullName>
    </submittedName>
</protein>
<feature type="region of interest" description="Disordered" evidence="1">
    <location>
        <begin position="1"/>
        <end position="21"/>
    </location>
</feature>
<evidence type="ECO:0000313" key="3">
    <source>
        <dbReference type="EMBL" id="KAK3252875.1"/>
    </source>
</evidence>
<sequence length="445" mass="49347">MFGIYSSPSQPEPGLLSENHSADANHETRFTQKHQTFSEENVTFEYRLDTDSDVVLESVYIPQSDFLASENNPTVPGLSPRRCFSHKTPLSVYHEQSVFQSPAREYENTLNPNFDSQNAARQAQHETPSQDYAHLSSSTPKDLPVEMEEPSVKTRETFLGPAVNKTLKVIDPYAMKEVEPSNAGGVLFVLFVLPLTLAYGCLLFFSHLEESREIACDVNTKWSAYADPFLLKVQCVSPSGCFVSSAYQKSTNACIEQLSEDDQDCVYLKYEETDTLRVCYTSIISDGIFAFWNTEVSEYGVQTLSDMLMKDGSIMDTPSLIEHGVFSLSYVETNNHTAAGSGKLRREFFSDFTSRSISLTNATPCLGMIGVNQTADALSQLQYAYPDQGAISASAIRIHSSFTDIECSRDDGAWVRFFGELGGFGGMLLSAGHVILQIWTTFRGG</sequence>
<gene>
    <name evidence="3" type="ORF">CYMTET_37836</name>
</gene>
<organism evidence="3 4">
    <name type="scientific">Cymbomonas tetramitiformis</name>
    <dbReference type="NCBI Taxonomy" id="36881"/>
    <lineage>
        <taxon>Eukaryota</taxon>
        <taxon>Viridiplantae</taxon>
        <taxon>Chlorophyta</taxon>
        <taxon>Pyramimonadophyceae</taxon>
        <taxon>Pyramimonadales</taxon>
        <taxon>Pyramimonadaceae</taxon>
        <taxon>Cymbomonas</taxon>
    </lineage>
</organism>
<dbReference type="AlphaFoldDB" id="A0AAE0CEW6"/>
<feature type="transmembrane region" description="Helical" evidence="2">
    <location>
        <begin position="185"/>
        <end position="205"/>
    </location>
</feature>